<keyword evidence="2" id="KW-0540">Nuclease</keyword>
<dbReference type="RefSeq" id="WP_277191283.1">
    <property type="nucleotide sequence ID" value="NZ_JAROAV010000012.1"/>
</dbReference>
<dbReference type="Proteomes" id="UP001528912">
    <property type="component" value="Unassembled WGS sequence"/>
</dbReference>
<evidence type="ECO:0000259" key="1">
    <source>
        <dbReference type="Pfam" id="PF20469"/>
    </source>
</evidence>
<evidence type="ECO:0000313" key="3">
    <source>
        <dbReference type="Proteomes" id="UP001528912"/>
    </source>
</evidence>
<feature type="domain" description="OLD protein-like TOPRIM" evidence="1">
    <location>
        <begin position="29"/>
        <end position="90"/>
    </location>
</feature>
<keyword evidence="2" id="KW-0378">Hydrolase</keyword>
<accession>A0ABT6C5L7</accession>
<reference evidence="2 3" key="1">
    <citation type="submission" date="2023-03" db="EMBL/GenBank/DDBJ databases">
        <title>YIM 133296 draft genome.</title>
        <authorList>
            <person name="Xiong L."/>
        </authorList>
    </citation>
    <scope>NUCLEOTIDE SEQUENCE [LARGE SCALE GENOMIC DNA]</scope>
    <source>
        <strain evidence="2 3">YIM 133296</strain>
    </source>
</reference>
<name>A0ABT6C5L7_9MICO</name>
<dbReference type="GO" id="GO:0004519">
    <property type="term" value="F:endonuclease activity"/>
    <property type="evidence" value="ECO:0007669"/>
    <property type="project" value="UniProtKB-KW"/>
</dbReference>
<protein>
    <submittedName>
        <fullName evidence="2">ATP-dependent endonuclease</fullName>
    </submittedName>
</protein>
<dbReference type="InterPro" id="IPR034139">
    <property type="entry name" value="TOPRIM_OLD"/>
</dbReference>
<organism evidence="2 3">
    <name type="scientific">Luteipulveratus flavus</name>
    <dbReference type="NCBI Taxonomy" id="3031728"/>
    <lineage>
        <taxon>Bacteria</taxon>
        <taxon>Bacillati</taxon>
        <taxon>Actinomycetota</taxon>
        <taxon>Actinomycetes</taxon>
        <taxon>Micrococcales</taxon>
        <taxon>Dermacoccaceae</taxon>
        <taxon>Luteipulveratus</taxon>
    </lineage>
</organism>
<comment type="caution">
    <text evidence="2">The sequence shown here is derived from an EMBL/GenBank/DDBJ whole genome shotgun (WGS) entry which is preliminary data.</text>
</comment>
<keyword evidence="2" id="KW-0255">Endonuclease</keyword>
<gene>
    <name evidence="2" type="ORF">P4R38_04945</name>
</gene>
<dbReference type="EMBL" id="JAROAV010000012">
    <property type="protein sequence ID" value="MDF8263592.1"/>
    <property type="molecule type" value="Genomic_DNA"/>
</dbReference>
<evidence type="ECO:0000313" key="2">
    <source>
        <dbReference type="EMBL" id="MDF8263592.1"/>
    </source>
</evidence>
<sequence>MSADGSVPAAVVEPLAAALAAAVAAAHGAERVVLVEGPSDRAALEALAERQGRTLTTEGVRVVAMGGITNIASFVEALRPSGVRLAGLCDAAEERFVVRALGRVGVRGVTRSEREALGFFTCVADIEDELIRALGIAGVEAVLASEGELASYRLFQQQPAQRERSDVQQLHRFLGTRSMRKIRYGRLLVEALDPDQVPRPLRGALAA</sequence>
<dbReference type="Pfam" id="PF20469">
    <property type="entry name" value="OLD-like_TOPRIM"/>
    <property type="match status" value="1"/>
</dbReference>
<keyword evidence="3" id="KW-1185">Reference proteome</keyword>
<proteinExistence type="predicted"/>